<gene>
    <name evidence="2" type="ORF">GCM10009682_17910</name>
</gene>
<feature type="transmembrane region" description="Helical" evidence="1">
    <location>
        <begin position="50"/>
        <end position="71"/>
    </location>
</feature>
<organism evidence="2 3">
    <name type="scientific">Luedemannella flava</name>
    <dbReference type="NCBI Taxonomy" id="349316"/>
    <lineage>
        <taxon>Bacteria</taxon>
        <taxon>Bacillati</taxon>
        <taxon>Actinomycetota</taxon>
        <taxon>Actinomycetes</taxon>
        <taxon>Micromonosporales</taxon>
        <taxon>Micromonosporaceae</taxon>
        <taxon>Luedemannella</taxon>
    </lineage>
</organism>
<accession>A0ABN2LQC5</accession>
<comment type="caution">
    <text evidence="2">The sequence shown here is derived from an EMBL/GenBank/DDBJ whole genome shotgun (WGS) entry which is preliminary data.</text>
</comment>
<keyword evidence="1" id="KW-1133">Transmembrane helix</keyword>
<name>A0ABN2LQC5_9ACTN</name>
<dbReference type="Proteomes" id="UP001500218">
    <property type="component" value="Unassembled WGS sequence"/>
</dbReference>
<protein>
    <recommendedName>
        <fullName evidence="4">Photosystem I assembly protein Ycf4</fullName>
    </recommendedName>
</protein>
<proteinExistence type="predicted"/>
<keyword evidence="1" id="KW-0472">Membrane</keyword>
<sequence length="193" mass="20565">MTMGEQHFAGHNGGPAQQQPLPAPVVDAVHARGLGTLVSTRFTANPITTALLSFGAAAACFGLMYLVAAIGEDADGVLYAVLRFFALFGCFGMVAALAFGISALVRGAQTFYIFTNGVVHRRNSRATGYTWAELSELRSVIGTKGDNAGKLLHYQLVPTTGRPFAIPMLVVDGRDEFMDNLIAAMNYHGRPVN</sequence>
<evidence type="ECO:0000313" key="3">
    <source>
        <dbReference type="Proteomes" id="UP001500218"/>
    </source>
</evidence>
<keyword evidence="1" id="KW-0812">Transmembrane</keyword>
<evidence type="ECO:0008006" key="4">
    <source>
        <dbReference type="Google" id="ProtNLM"/>
    </source>
</evidence>
<evidence type="ECO:0000313" key="2">
    <source>
        <dbReference type="EMBL" id="GAA1796571.1"/>
    </source>
</evidence>
<feature type="transmembrane region" description="Helical" evidence="1">
    <location>
        <begin position="77"/>
        <end position="105"/>
    </location>
</feature>
<keyword evidence="3" id="KW-1185">Reference proteome</keyword>
<dbReference type="RefSeq" id="WP_344128280.1">
    <property type="nucleotide sequence ID" value="NZ_BAAALT010000042.1"/>
</dbReference>
<evidence type="ECO:0000256" key="1">
    <source>
        <dbReference type="SAM" id="Phobius"/>
    </source>
</evidence>
<dbReference type="EMBL" id="BAAALT010000042">
    <property type="protein sequence ID" value="GAA1796571.1"/>
    <property type="molecule type" value="Genomic_DNA"/>
</dbReference>
<reference evidence="3" key="1">
    <citation type="journal article" date="2019" name="Int. J. Syst. Evol. Microbiol.">
        <title>The Global Catalogue of Microorganisms (GCM) 10K type strain sequencing project: providing services to taxonomists for standard genome sequencing and annotation.</title>
        <authorList>
            <consortium name="The Broad Institute Genomics Platform"/>
            <consortium name="The Broad Institute Genome Sequencing Center for Infectious Disease"/>
            <person name="Wu L."/>
            <person name="Ma J."/>
        </authorList>
    </citation>
    <scope>NUCLEOTIDE SEQUENCE [LARGE SCALE GENOMIC DNA]</scope>
    <source>
        <strain evidence="3">JCM 13250</strain>
    </source>
</reference>